<evidence type="ECO:0000256" key="3">
    <source>
        <dbReference type="ARBA" id="ARBA00022786"/>
    </source>
</evidence>
<evidence type="ECO:0000256" key="4">
    <source>
        <dbReference type="SAM" id="MobiDB-lite"/>
    </source>
</evidence>
<dbReference type="Proteomes" id="UP000694864">
    <property type="component" value="Chromosome 19"/>
</dbReference>
<comment type="catalytic activity">
    <reaction evidence="1">
        <text>S-ubiquitinyl-[E2 ubiquitin-conjugating enzyme]-L-cysteine + [acceptor protein]-L-lysine = [E2 ubiquitin-conjugating enzyme]-L-cysteine + N(6)-ubiquitinyl-[acceptor protein]-L-lysine.</text>
        <dbReference type="EC" id="2.3.2.27"/>
    </reaction>
</comment>
<dbReference type="Pfam" id="PF00582">
    <property type="entry name" value="Usp"/>
    <property type="match status" value="1"/>
</dbReference>
<dbReference type="RefSeq" id="XP_010489966.1">
    <property type="nucleotide sequence ID" value="XM_010491664.1"/>
</dbReference>
<evidence type="ECO:0000259" key="5">
    <source>
        <dbReference type="Pfam" id="PF00582"/>
    </source>
</evidence>
<dbReference type="InterPro" id="IPR014729">
    <property type="entry name" value="Rossmann-like_a/b/a_fold"/>
</dbReference>
<dbReference type="PANTHER" id="PTHR45647">
    <property type="entry name" value="OS02G0152300 PROTEIN"/>
    <property type="match status" value="1"/>
</dbReference>
<reference evidence="7" key="2">
    <citation type="submission" date="2025-08" db="UniProtKB">
        <authorList>
            <consortium name="RefSeq"/>
        </authorList>
    </citation>
    <scope>IDENTIFICATION</scope>
    <source>
        <tissue evidence="7">Leaf</tissue>
    </source>
</reference>
<protein>
    <recommendedName>
        <fullName evidence="2">RING-type E3 ubiquitin transferase</fullName>
        <ecNumber evidence="2">2.3.2.27</ecNumber>
    </recommendedName>
</protein>
<feature type="compositionally biased region" description="Polar residues" evidence="4">
    <location>
        <begin position="280"/>
        <end position="294"/>
    </location>
</feature>
<keyword evidence="3" id="KW-0833">Ubl conjugation pathway</keyword>
<dbReference type="GeneID" id="104767672"/>
<feature type="region of interest" description="Disordered" evidence="4">
    <location>
        <begin position="242"/>
        <end position="294"/>
    </location>
</feature>
<dbReference type="InterPro" id="IPR051348">
    <property type="entry name" value="U-box_ubiquitin_ligases"/>
</dbReference>
<feature type="compositionally biased region" description="Low complexity" evidence="4">
    <location>
        <begin position="243"/>
        <end position="277"/>
    </location>
</feature>
<sequence length="387" mass="42366">MKAQKGNNSKKKSSNSGLVAVAVDNNKGSQHALKWAADHLVSKGQTIILLHVILRSSSSSDSGEISAEKHKQAESLFVTFHCYCSRKEIQCLDVTLEDDNIVKSLTEYVSSGIIENLVLGAPSRHGFMRKFKISDTPSNVAKAAPDFCTVYVISKGKISSVRYASRDAPYRSPLMGQIENHSEICNYEKFRNTMSFRDRTPARSWTASSIEDYGKSPMSRTSNYANAFYDLSDSENDISFVCSGRPSTASSGRRSTTSSGRPSTTSSGRPSTSTGRSDISFVSSGRPSLSTTGSPSFIYDFPDSGLTPRMSTGSGHSMRLGIRFNDTNIQHDFSFVSQDSGRSSCSCSPQNLEEVEAEMRRLKQELKHTIDMYGSACREALAAKQEC</sequence>
<dbReference type="EC" id="2.3.2.27" evidence="2"/>
<evidence type="ECO:0000256" key="2">
    <source>
        <dbReference type="ARBA" id="ARBA00012483"/>
    </source>
</evidence>
<reference evidence="6" key="1">
    <citation type="journal article" date="2014" name="Nat. Commun.">
        <title>The emerging biofuel crop Camelina sativa retains a highly undifferentiated hexaploid genome structure.</title>
        <authorList>
            <person name="Kagale S."/>
            <person name="Koh C."/>
            <person name="Nixon J."/>
            <person name="Bollina V."/>
            <person name="Clarke W.E."/>
            <person name="Tuteja R."/>
            <person name="Spillane C."/>
            <person name="Robinson S.J."/>
            <person name="Links M.G."/>
            <person name="Clarke C."/>
            <person name="Higgins E.E."/>
            <person name="Huebert T."/>
            <person name="Sharpe A.G."/>
            <person name="Parkin I.A."/>
        </authorList>
    </citation>
    <scope>NUCLEOTIDE SEQUENCE [LARGE SCALE GENOMIC DNA]</scope>
    <source>
        <strain evidence="6">cv. DH55</strain>
    </source>
</reference>
<dbReference type="InterPro" id="IPR006016">
    <property type="entry name" value="UspA"/>
</dbReference>
<evidence type="ECO:0000256" key="1">
    <source>
        <dbReference type="ARBA" id="ARBA00000900"/>
    </source>
</evidence>
<dbReference type="PANTHER" id="PTHR45647:SF125">
    <property type="entry name" value="PROTEIN KINASE DOMAIN-CONTAINING PROTEIN"/>
    <property type="match status" value="1"/>
</dbReference>
<name>A0ABM0XRQ4_CAMSA</name>
<evidence type="ECO:0000313" key="6">
    <source>
        <dbReference type="Proteomes" id="UP000694864"/>
    </source>
</evidence>
<feature type="domain" description="UspA" evidence="5">
    <location>
        <begin position="19"/>
        <end position="145"/>
    </location>
</feature>
<organism evidence="6 7">
    <name type="scientific">Camelina sativa</name>
    <name type="common">False flax</name>
    <name type="synonym">Myagrum sativum</name>
    <dbReference type="NCBI Taxonomy" id="90675"/>
    <lineage>
        <taxon>Eukaryota</taxon>
        <taxon>Viridiplantae</taxon>
        <taxon>Streptophyta</taxon>
        <taxon>Embryophyta</taxon>
        <taxon>Tracheophyta</taxon>
        <taxon>Spermatophyta</taxon>
        <taxon>Magnoliopsida</taxon>
        <taxon>eudicotyledons</taxon>
        <taxon>Gunneridae</taxon>
        <taxon>Pentapetalae</taxon>
        <taxon>rosids</taxon>
        <taxon>malvids</taxon>
        <taxon>Brassicales</taxon>
        <taxon>Brassicaceae</taxon>
        <taxon>Camelineae</taxon>
        <taxon>Camelina</taxon>
    </lineage>
</organism>
<accession>A0ABM0XRQ4</accession>
<dbReference type="Gene3D" id="3.40.50.620">
    <property type="entry name" value="HUPs"/>
    <property type="match status" value="1"/>
</dbReference>
<evidence type="ECO:0000313" key="7">
    <source>
        <dbReference type="RefSeq" id="XP_010489966.1"/>
    </source>
</evidence>
<keyword evidence="6" id="KW-1185">Reference proteome</keyword>
<dbReference type="SUPFAM" id="SSF52402">
    <property type="entry name" value="Adenine nucleotide alpha hydrolases-like"/>
    <property type="match status" value="1"/>
</dbReference>
<dbReference type="CDD" id="cd01989">
    <property type="entry name" value="USP_STK_Ubox_N"/>
    <property type="match status" value="1"/>
</dbReference>
<gene>
    <name evidence="7" type="primary">LOC104767672</name>
</gene>
<proteinExistence type="predicted"/>